<dbReference type="GO" id="GO:0005886">
    <property type="term" value="C:plasma membrane"/>
    <property type="evidence" value="ECO:0007669"/>
    <property type="project" value="UniProtKB-SubCell"/>
</dbReference>
<evidence type="ECO:0000256" key="5">
    <source>
        <dbReference type="ARBA" id="ARBA00023136"/>
    </source>
</evidence>
<evidence type="ECO:0000313" key="8">
    <source>
        <dbReference type="EMBL" id="KAE8765617.1"/>
    </source>
</evidence>
<evidence type="ECO:0000256" key="4">
    <source>
        <dbReference type="ARBA" id="ARBA00022989"/>
    </source>
</evidence>
<name>A0A7J5UTK7_9MICO</name>
<feature type="transmembrane region" description="Helical" evidence="6">
    <location>
        <begin position="69"/>
        <end position="87"/>
    </location>
</feature>
<organism evidence="8 9">
    <name type="scientific">Georgenia thermotolerans</name>
    <dbReference type="NCBI Taxonomy" id="527326"/>
    <lineage>
        <taxon>Bacteria</taxon>
        <taxon>Bacillati</taxon>
        <taxon>Actinomycetota</taxon>
        <taxon>Actinomycetes</taxon>
        <taxon>Micrococcales</taxon>
        <taxon>Bogoriellaceae</taxon>
        <taxon>Georgenia</taxon>
    </lineage>
</organism>
<evidence type="ECO:0000256" key="6">
    <source>
        <dbReference type="RuleBase" id="RU363041"/>
    </source>
</evidence>
<dbReference type="Proteomes" id="UP000451860">
    <property type="component" value="Unassembled WGS sequence"/>
</dbReference>
<dbReference type="AlphaFoldDB" id="A0A7J5UTK7"/>
<dbReference type="InterPro" id="IPR002781">
    <property type="entry name" value="TM_pro_TauE-like"/>
</dbReference>
<feature type="compositionally biased region" description="Low complexity" evidence="7">
    <location>
        <begin position="124"/>
        <end position="143"/>
    </location>
</feature>
<keyword evidence="4 6" id="KW-1133">Transmembrane helix</keyword>
<dbReference type="RefSeq" id="WP_152203095.1">
    <property type="nucleotide sequence ID" value="NZ_VUKF01000022.1"/>
</dbReference>
<comment type="caution">
    <text evidence="8">The sequence shown here is derived from an EMBL/GenBank/DDBJ whole genome shotgun (WGS) entry which is preliminary data.</text>
</comment>
<evidence type="ECO:0000256" key="7">
    <source>
        <dbReference type="SAM" id="MobiDB-lite"/>
    </source>
</evidence>
<gene>
    <name evidence="8" type="ORF">GB883_02940</name>
</gene>
<feature type="transmembrane region" description="Helical" evidence="6">
    <location>
        <begin position="234"/>
        <end position="254"/>
    </location>
</feature>
<dbReference type="InterPro" id="IPR051598">
    <property type="entry name" value="TSUP/Inactive_protease-like"/>
</dbReference>
<feature type="transmembrane region" description="Helical" evidence="6">
    <location>
        <begin position="44"/>
        <end position="62"/>
    </location>
</feature>
<reference evidence="8 9" key="1">
    <citation type="submission" date="2019-10" db="EMBL/GenBank/DDBJ databases">
        <title>Georgenia wutianyii sp. nov. and Georgenia yuyongxinii sp. nov. isolated from plateau pika (Ochotona curzoniae) in the Qinghai-Tibet plateau of China.</title>
        <authorList>
            <person name="Tian Z."/>
        </authorList>
    </citation>
    <scope>NUCLEOTIDE SEQUENCE [LARGE SCALE GENOMIC DNA]</scope>
    <source>
        <strain evidence="8 9">DSM 21501</strain>
    </source>
</reference>
<feature type="transmembrane region" description="Helical" evidence="6">
    <location>
        <begin position="12"/>
        <end position="38"/>
    </location>
</feature>
<dbReference type="OrthoDB" id="528320at2"/>
<dbReference type="PANTHER" id="PTHR43701:SF2">
    <property type="entry name" value="MEMBRANE TRANSPORTER PROTEIN YJNA-RELATED"/>
    <property type="match status" value="1"/>
</dbReference>
<protein>
    <recommendedName>
        <fullName evidence="6">Probable membrane transporter protein</fullName>
    </recommendedName>
</protein>
<keyword evidence="5 6" id="KW-0472">Membrane</keyword>
<dbReference type="EMBL" id="WHJE01000007">
    <property type="protein sequence ID" value="KAE8765617.1"/>
    <property type="molecule type" value="Genomic_DNA"/>
</dbReference>
<evidence type="ECO:0000256" key="2">
    <source>
        <dbReference type="ARBA" id="ARBA00009142"/>
    </source>
</evidence>
<accession>A0A7J5UTK7</accession>
<evidence type="ECO:0000256" key="1">
    <source>
        <dbReference type="ARBA" id="ARBA00004141"/>
    </source>
</evidence>
<dbReference type="Pfam" id="PF01925">
    <property type="entry name" value="TauE"/>
    <property type="match status" value="1"/>
</dbReference>
<feature type="transmembrane region" description="Helical" evidence="6">
    <location>
        <begin position="169"/>
        <end position="202"/>
    </location>
</feature>
<keyword evidence="9" id="KW-1185">Reference proteome</keyword>
<comment type="subcellular location">
    <subcellularLocation>
        <location evidence="6">Cell membrane</location>
        <topology evidence="6">Multi-pass membrane protein</topology>
    </subcellularLocation>
    <subcellularLocation>
        <location evidence="1">Membrane</location>
        <topology evidence="1">Multi-pass membrane protein</topology>
    </subcellularLocation>
</comment>
<feature type="region of interest" description="Disordered" evidence="7">
    <location>
        <begin position="124"/>
        <end position="160"/>
    </location>
</feature>
<proteinExistence type="inferred from homology"/>
<evidence type="ECO:0000313" key="9">
    <source>
        <dbReference type="Proteomes" id="UP000451860"/>
    </source>
</evidence>
<feature type="transmembrane region" description="Helical" evidence="6">
    <location>
        <begin position="99"/>
        <end position="116"/>
    </location>
</feature>
<sequence length="294" mass="29017">MTDALLAAGIGVAVGAVVGVLGGGGGILTVPIFVYLLGTPPYEAATASLVIVGATSATALISHARAGNISWGHGAAFGVLGAAWSFLGSRLSAGVEPAALMATFSGLLAVVSVLMLRRARRRPSGASAGSDAAVDAPSMGSDPDPADRPGPARRLGPASPRSWHGVRRALTVIAAASVTGLLTGFLGVGGGFAVVPALVLALHLRMRVAVGTSLLVIALNSVTGLVGRAESLAGLDWATVTTFAVASMLGGVAGARISRRLQPGRLTVAFAVLLALVAVATAAQAVPDLISGRA</sequence>
<keyword evidence="3 6" id="KW-0812">Transmembrane</keyword>
<evidence type="ECO:0000256" key="3">
    <source>
        <dbReference type="ARBA" id="ARBA00022692"/>
    </source>
</evidence>
<feature type="transmembrane region" description="Helical" evidence="6">
    <location>
        <begin position="266"/>
        <end position="286"/>
    </location>
</feature>
<comment type="similarity">
    <text evidence="2 6">Belongs to the 4-toluene sulfonate uptake permease (TSUP) (TC 2.A.102) family.</text>
</comment>
<keyword evidence="6" id="KW-1003">Cell membrane</keyword>
<dbReference type="PANTHER" id="PTHR43701">
    <property type="entry name" value="MEMBRANE TRANSPORTER PROTEIN MJ0441-RELATED"/>
    <property type="match status" value="1"/>
</dbReference>